<reference evidence="1" key="1">
    <citation type="journal article" date="2009" name="ISME J.">
        <title>An uncultivated crenarchaeota contains functional bacteriochlorophyll a synthase.</title>
        <authorList>
            <person name="Meng J."/>
            <person name="Wang F."/>
            <person name="Wang F."/>
            <person name="Zheng Y."/>
            <person name="Peng X."/>
            <person name="Zhou H."/>
            <person name="Xiao X."/>
        </authorList>
    </citation>
    <scope>NUCLEOTIDE SEQUENCE</scope>
</reference>
<proteinExistence type="predicted"/>
<protein>
    <submittedName>
        <fullName evidence="1">Uncharacterized protein</fullName>
    </submittedName>
</protein>
<name>B2YI74_9CREN</name>
<sequence length="127" mass="14819">MDLTEKERLLLVEKKEEIRRLTEDIIDFSADLEKNKTEIKKRVSSILSLISTIASYTNSKNIQMHPLQNFATHIFYQLEMKTKLTRVITTELEIFCNIVNSLTFNFTKIGLRVDIQKIDLSILRTGK</sequence>
<dbReference type="EMBL" id="EU559699">
    <property type="protein sequence ID" value="ACD50078.1"/>
    <property type="molecule type" value="Genomic_DNA"/>
</dbReference>
<organism evidence="1">
    <name type="scientific">uncultured crenarchaeote MCG</name>
    <dbReference type="NCBI Taxonomy" id="529375"/>
    <lineage>
        <taxon>Archaea</taxon>
        <taxon>Thermoproteota</taxon>
        <taxon>environmental samples</taxon>
    </lineage>
</organism>
<dbReference type="AlphaFoldDB" id="B2YI74"/>
<evidence type="ECO:0000313" key="1">
    <source>
        <dbReference type="EMBL" id="ACD50078.1"/>
    </source>
</evidence>
<accession>B2YI74</accession>